<comment type="similarity">
    <text evidence="2">Belongs to the major facilitator superfamily. MFSD6 family.</text>
</comment>
<evidence type="ECO:0000256" key="1">
    <source>
        <dbReference type="ARBA" id="ARBA00004141"/>
    </source>
</evidence>
<dbReference type="PANTHER" id="PTHR16172">
    <property type="entry name" value="MAJOR FACILITATOR SUPERFAMILY DOMAIN-CONTAINING PROTEIN 6-LIKE"/>
    <property type="match status" value="1"/>
</dbReference>
<feature type="transmembrane region" description="Helical" evidence="7">
    <location>
        <begin position="397"/>
        <end position="418"/>
    </location>
</feature>
<feature type="transmembrane region" description="Helical" evidence="7">
    <location>
        <begin position="576"/>
        <end position="598"/>
    </location>
</feature>
<evidence type="ECO:0000313" key="9">
    <source>
        <dbReference type="EnsemblMetazoa" id="CLYHEMP003257.1"/>
    </source>
</evidence>
<dbReference type="InterPro" id="IPR036259">
    <property type="entry name" value="MFS_trans_sf"/>
</dbReference>
<evidence type="ECO:0000256" key="2">
    <source>
        <dbReference type="ARBA" id="ARBA00005241"/>
    </source>
</evidence>
<feature type="transmembrane region" description="Helical" evidence="7">
    <location>
        <begin position="97"/>
        <end position="116"/>
    </location>
</feature>
<protein>
    <recommendedName>
        <fullName evidence="8">Major facilitator superfamily (MFS) profile domain-containing protein</fullName>
    </recommendedName>
</protein>
<feature type="transmembrane region" description="Helical" evidence="7">
    <location>
        <begin position="546"/>
        <end position="564"/>
    </location>
</feature>
<keyword evidence="10" id="KW-1185">Reference proteome</keyword>
<dbReference type="Gene3D" id="1.20.1250.20">
    <property type="entry name" value="MFS general substrate transporter like domains"/>
    <property type="match status" value="3"/>
</dbReference>
<evidence type="ECO:0000256" key="4">
    <source>
        <dbReference type="ARBA" id="ARBA00022989"/>
    </source>
</evidence>
<feature type="compositionally biased region" description="Basic and acidic residues" evidence="6">
    <location>
        <begin position="7"/>
        <end position="22"/>
    </location>
</feature>
<evidence type="ECO:0000259" key="8">
    <source>
        <dbReference type="PROSITE" id="PS50850"/>
    </source>
</evidence>
<reference evidence="9" key="1">
    <citation type="submission" date="2021-01" db="UniProtKB">
        <authorList>
            <consortium name="EnsemblMetazoa"/>
        </authorList>
    </citation>
    <scope>IDENTIFICATION</scope>
</reference>
<dbReference type="Pfam" id="PF12832">
    <property type="entry name" value="MFS_1_like"/>
    <property type="match status" value="1"/>
</dbReference>
<proteinExistence type="inferred from homology"/>
<keyword evidence="4 7" id="KW-1133">Transmembrane helix</keyword>
<feature type="transmembrane region" description="Helical" evidence="7">
    <location>
        <begin position="482"/>
        <end position="503"/>
    </location>
</feature>
<organism evidence="9 10">
    <name type="scientific">Clytia hemisphaerica</name>
    <dbReference type="NCBI Taxonomy" id="252671"/>
    <lineage>
        <taxon>Eukaryota</taxon>
        <taxon>Metazoa</taxon>
        <taxon>Cnidaria</taxon>
        <taxon>Hydrozoa</taxon>
        <taxon>Hydroidolina</taxon>
        <taxon>Leptothecata</taxon>
        <taxon>Obeliida</taxon>
        <taxon>Clytiidae</taxon>
        <taxon>Clytia</taxon>
    </lineage>
</organism>
<dbReference type="InterPro" id="IPR024989">
    <property type="entry name" value="MFS_assoc_dom"/>
</dbReference>
<name>A0A7M5UVG8_9CNID</name>
<feature type="transmembrane region" description="Helical" evidence="7">
    <location>
        <begin position="65"/>
        <end position="85"/>
    </location>
</feature>
<evidence type="ECO:0000256" key="6">
    <source>
        <dbReference type="SAM" id="MobiDB-lite"/>
    </source>
</evidence>
<dbReference type="GeneID" id="136814500"/>
<sequence length="650" mass="72813">MCLNRVGSEDKAQQNKENDTATRQEQQQAQEAHNMDDTTSIKDEIQQECVCCSGGINYSLLPSKLFYFFFFAGNGSLIPYLVLFFKQLGLNPSQVGIVSGLKPFISFLFSPLWGYIADKSRRTKFIFVISLLAYIGGYFAYSLAPVKNLCKARNSTTHGSTHHPFMFHMHKRSVLSQNYNHYKLHLEQKSSSSKSNINRKSSIKYNATTFPIKSQIPYLFADITPTLMSDPLFHMPSGVAFFGTNDEFLPEVSFSETGQSRGDDMEDDDTKDIYSEKTWHGTVRHAFAPWTICGAAKANSIDTLSLDQSGNKERKSDNSKIFLYLLTVTIVATLFSCPLITIVDTATIRKLRETAETHKYGNQRMWGSFGWGITAFAVGALISTLPLCPGINKEVNYYPSFYIFSGFLIFSLFSGWNLQFEENKEESGEEQQTSRTQRIIDGLKLMKDPTYCSFIATSFFIGITMSVIKTFLFWYLKDIGAPQILFSIIAAVNCISEVTVYFFSSELIKRLTHFGVLYVALICYSLRLFYYGLLTSPWYVLAAEPLSGVTTAAAWAAMTSYVGINAAPESVTTMQGILHGIHWGLGHGIGELIGGFMVSSLGAAATFNIFGVLTLLHLLIFWLINNYASRKKRLAEDEVEDVANKTNIVE</sequence>
<evidence type="ECO:0000313" key="10">
    <source>
        <dbReference type="Proteomes" id="UP000594262"/>
    </source>
</evidence>
<evidence type="ECO:0000256" key="5">
    <source>
        <dbReference type="ARBA" id="ARBA00023136"/>
    </source>
</evidence>
<dbReference type="OrthoDB" id="5989317at2759"/>
<dbReference type="InterPro" id="IPR020846">
    <property type="entry name" value="MFS_dom"/>
</dbReference>
<dbReference type="PROSITE" id="PS50850">
    <property type="entry name" value="MFS"/>
    <property type="match status" value="1"/>
</dbReference>
<dbReference type="SUPFAM" id="SSF103473">
    <property type="entry name" value="MFS general substrate transporter"/>
    <property type="match status" value="1"/>
</dbReference>
<dbReference type="PANTHER" id="PTHR16172:SF2">
    <property type="entry name" value="MAJOR FACILITATOR SUPERFAMILY DOMAIN-CONTAINING PROTEIN 6"/>
    <property type="match status" value="1"/>
</dbReference>
<dbReference type="EnsemblMetazoa" id="CLYHEMT003257.1">
    <property type="protein sequence ID" value="CLYHEMP003257.1"/>
    <property type="gene ID" value="CLYHEMG003257"/>
</dbReference>
<keyword evidence="3 7" id="KW-0812">Transmembrane</keyword>
<dbReference type="AlphaFoldDB" id="A0A7M5UVG8"/>
<feature type="domain" description="Major facilitator superfamily (MFS) profile" evidence="8">
    <location>
        <begin position="450"/>
        <end position="650"/>
    </location>
</feature>
<dbReference type="RefSeq" id="XP_066927156.1">
    <property type="nucleotide sequence ID" value="XM_067071055.1"/>
</dbReference>
<dbReference type="GO" id="GO:0016020">
    <property type="term" value="C:membrane"/>
    <property type="evidence" value="ECO:0007669"/>
    <property type="project" value="UniProtKB-SubCell"/>
</dbReference>
<feature type="transmembrane region" description="Helical" evidence="7">
    <location>
        <begin position="515"/>
        <end position="534"/>
    </location>
</feature>
<feature type="transmembrane region" description="Helical" evidence="7">
    <location>
        <begin position="364"/>
        <end position="385"/>
    </location>
</feature>
<feature type="transmembrane region" description="Helical" evidence="7">
    <location>
        <begin position="125"/>
        <end position="144"/>
    </location>
</feature>
<feature type="transmembrane region" description="Helical" evidence="7">
    <location>
        <begin position="454"/>
        <end position="476"/>
    </location>
</feature>
<keyword evidence="5 7" id="KW-0472">Membrane</keyword>
<comment type="subcellular location">
    <subcellularLocation>
        <location evidence="1">Membrane</location>
        <topology evidence="1">Multi-pass membrane protein</topology>
    </subcellularLocation>
</comment>
<dbReference type="CDD" id="cd17335">
    <property type="entry name" value="MFS_MFSD6"/>
    <property type="match status" value="1"/>
</dbReference>
<feature type="region of interest" description="Disordered" evidence="6">
    <location>
        <begin position="1"/>
        <end position="36"/>
    </location>
</feature>
<dbReference type="GO" id="GO:0022857">
    <property type="term" value="F:transmembrane transporter activity"/>
    <property type="evidence" value="ECO:0007669"/>
    <property type="project" value="InterPro"/>
</dbReference>
<dbReference type="Proteomes" id="UP000594262">
    <property type="component" value="Unplaced"/>
</dbReference>
<evidence type="ECO:0000256" key="3">
    <source>
        <dbReference type="ARBA" id="ARBA00022692"/>
    </source>
</evidence>
<feature type="transmembrane region" description="Helical" evidence="7">
    <location>
        <begin position="604"/>
        <end position="624"/>
    </location>
</feature>
<feature type="transmembrane region" description="Helical" evidence="7">
    <location>
        <begin position="321"/>
        <end position="343"/>
    </location>
</feature>
<evidence type="ECO:0000256" key="7">
    <source>
        <dbReference type="SAM" id="Phobius"/>
    </source>
</evidence>
<dbReference type="InterPro" id="IPR051717">
    <property type="entry name" value="MFS_MFSD6"/>
</dbReference>
<accession>A0A7M5UVG8</accession>